<evidence type="ECO:0000313" key="3">
    <source>
        <dbReference type="Proteomes" id="UP000204391"/>
    </source>
</evidence>
<sequence length="97" mass="10844">MAGNIRLSPEELRDVARRYGIESGNVQQVVGTLDGMRDHLNQVWEGNAKEAFIAQYEELRVSFVQMVELLEGVNHQLASTAQTLEDTDTQIAGQIRS</sequence>
<dbReference type="Proteomes" id="UP000204391">
    <property type="component" value="Chromosome"/>
</dbReference>
<evidence type="ECO:0000313" key="2">
    <source>
        <dbReference type="EMBL" id="ASN06087.1"/>
    </source>
</evidence>
<organism evidence="2 3">
    <name type="scientific">Virgibacillus necropolis</name>
    <dbReference type="NCBI Taxonomy" id="163877"/>
    <lineage>
        <taxon>Bacteria</taxon>
        <taxon>Bacillati</taxon>
        <taxon>Bacillota</taxon>
        <taxon>Bacilli</taxon>
        <taxon>Bacillales</taxon>
        <taxon>Bacillaceae</taxon>
        <taxon>Virgibacillus</taxon>
    </lineage>
</organism>
<dbReference type="EMBL" id="CP022437">
    <property type="protein sequence ID" value="ASN06087.1"/>
    <property type="molecule type" value="Genomic_DNA"/>
</dbReference>
<evidence type="ECO:0000256" key="1">
    <source>
        <dbReference type="RuleBase" id="RU362001"/>
    </source>
</evidence>
<dbReference type="SUPFAM" id="SSF140453">
    <property type="entry name" value="EsxAB dimer-like"/>
    <property type="match status" value="1"/>
</dbReference>
<gene>
    <name evidence="2" type="ORF">CFK40_14200</name>
</gene>
<dbReference type="AlphaFoldDB" id="A0A221MEL2"/>
<accession>A0A221MEL2</accession>
<dbReference type="InterPro" id="IPR010310">
    <property type="entry name" value="T7SS_ESAT-6-like"/>
</dbReference>
<dbReference type="KEGG" id="vne:CFK40_14200"/>
<comment type="similarity">
    <text evidence="1">Belongs to the WXG100 family.</text>
</comment>
<dbReference type="Pfam" id="PF06013">
    <property type="entry name" value="WXG100"/>
    <property type="match status" value="1"/>
</dbReference>
<reference evidence="2 3" key="1">
    <citation type="journal article" date="2003" name="Int. J. Syst. Evol. Microbiol.">
        <title>Virgibacillus carmonensis sp. nov., Virgibacillus necropolis sp. nov. and Virgibacillus picturae sp. nov., three novel species isolated from deteriorated mural paintings, transfer of the species of the genus salibacillus to Virgibacillus, as Virgibacillus marismortui comb. nov. and Virgibacillus salexigens comb. nov., and emended description of the genus Virgibacillus.</title>
        <authorList>
            <person name="Heyrman J."/>
            <person name="Logan N.A."/>
            <person name="Busse H.J."/>
            <person name="Balcaen A."/>
            <person name="Lebbe L."/>
            <person name="Rodriguez-Diaz M."/>
            <person name="Swings J."/>
            <person name="De Vos P."/>
        </authorList>
    </citation>
    <scope>NUCLEOTIDE SEQUENCE [LARGE SCALE GENOMIC DNA]</scope>
    <source>
        <strain evidence="2 3">LMG 19488</strain>
    </source>
</reference>
<dbReference type="Gene3D" id="1.10.287.1060">
    <property type="entry name" value="ESAT-6-like"/>
    <property type="match status" value="1"/>
</dbReference>
<dbReference type="NCBIfam" id="TIGR03930">
    <property type="entry name" value="WXG100_ESAT6"/>
    <property type="match status" value="1"/>
</dbReference>
<dbReference type="InterPro" id="IPR036689">
    <property type="entry name" value="ESAT-6-like_sf"/>
</dbReference>
<dbReference type="OrthoDB" id="4978934at2"/>
<protein>
    <recommendedName>
        <fullName evidence="1">ESAT-6-like protein</fullName>
    </recommendedName>
</protein>
<name>A0A221MEL2_9BACI</name>
<dbReference type="RefSeq" id="WP_089532943.1">
    <property type="nucleotide sequence ID" value="NZ_CP022437.1"/>
</dbReference>
<proteinExistence type="inferred from homology"/>
<keyword evidence="3" id="KW-1185">Reference proteome</keyword>